<evidence type="ECO:0000256" key="1">
    <source>
        <dbReference type="SAM" id="MobiDB-lite"/>
    </source>
</evidence>
<accession>A0ABD2GXV3</accession>
<dbReference type="AlphaFoldDB" id="A0ABD2GXV3"/>
<keyword evidence="3" id="KW-1185">Reference proteome</keyword>
<feature type="region of interest" description="Disordered" evidence="1">
    <location>
        <begin position="89"/>
        <end position="110"/>
    </location>
</feature>
<dbReference type="EMBL" id="JBIYXZ010002074">
    <property type="protein sequence ID" value="KAL3058523.1"/>
    <property type="molecule type" value="Genomic_DNA"/>
</dbReference>
<evidence type="ECO:0000313" key="3">
    <source>
        <dbReference type="Proteomes" id="UP001619887"/>
    </source>
</evidence>
<protein>
    <submittedName>
        <fullName evidence="2">Uncharacterized protein</fullName>
    </submittedName>
</protein>
<dbReference type="Proteomes" id="UP001619887">
    <property type="component" value="Unassembled WGS sequence"/>
</dbReference>
<reference evidence="2 3" key="2">
    <citation type="journal article" date="2024" name="G3 (Bethesda)">
        <title>The genome of the cryopelagic Antarctic bald notothen, Trematomus borchgrevinki.</title>
        <authorList>
            <person name="Rayamajhi N."/>
            <person name="Rivera-Colon A.G."/>
            <person name="Minhas B.F."/>
            <person name="Cheng C.C."/>
            <person name="Catchen J.M."/>
        </authorList>
    </citation>
    <scope>NUCLEOTIDE SEQUENCE [LARGE SCALE GENOMIC DNA]</scope>
    <source>
        <strain evidence="2">AGRC-2024</strain>
    </source>
</reference>
<proteinExistence type="predicted"/>
<evidence type="ECO:0000313" key="2">
    <source>
        <dbReference type="EMBL" id="KAL3058523.1"/>
    </source>
</evidence>
<reference evidence="2 3" key="1">
    <citation type="journal article" date="2022" name="G3 (Bethesda)">
        <title>Evaluating Illumina-, Nanopore-, and PacBio-based genome assembly strategies with the bald notothen, Trematomus borchgrevinki.</title>
        <authorList>
            <person name="Rayamajhi N."/>
            <person name="Cheng C.C."/>
            <person name="Catchen J.M."/>
        </authorList>
    </citation>
    <scope>NUCLEOTIDE SEQUENCE [LARGE SCALE GENOMIC DNA]</scope>
    <source>
        <strain evidence="2">AGRC-2024</strain>
    </source>
</reference>
<gene>
    <name evidence="2" type="ORF">OYC64_010638</name>
</gene>
<sequence length="110" mass="12349">MRAPQLRFGKPKFPTLSPTSSLADLANPDCWFGVHQLHINPAFLSLDVEDWAASEAFQMGAVNVRGVKLTSDFVAAARSEEHLQNVLQAVEHDRSKQPNLRHCKRKLDQD</sequence>
<name>A0ABD2GXV3_PAGBO</name>
<feature type="compositionally biased region" description="Basic residues" evidence="1">
    <location>
        <begin position="99"/>
        <end position="110"/>
    </location>
</feature>
<organism evidence="2 3">
    <name type="scientific">Pagothenia borchgrevinki</name>
    <name type="common">Bald rockcod</name>
    <name type="synonym">Trematomus borchgrevinki</name>
    <dbReference type="NCBI Taxonomy" id="8213"/>
    <lineage>
        <taxon>Eukaryota</taxon>
        <taxon>Metazoa</taxon>
        <taxon>Chordata</taxon>
        <taxon>Craniata</taxon>
        <taxon>Vertebrata</taxon>
        <taxon>Euteleostomi</taxon>
        <taxon>Actinopterygii</taxon>
        <taxon>Neopterygii</taxon>
        <taxon>Teleostei</taxon>
        <taxon>Neoteleostei</taxon>
        <taxon>Acanthomorphata</taxon>
        <taxon>Eupercaria</taxon>
        <taxon>Perciformes</taxon>
        <taxon>Notothenioidei</taxon>
        <taxon>Nototheniidae</taxon>
        <taxon>Pagothenia</taxon>
    </lineage>
</organism>
<comment type="caution">
    <text evidence="2">The sequence shown here is derived from an EMBL/GenBank/DDBJ whole genome shotgun (WGS) entry which is preliminary data.</text>
</comment>